<dbReference type="GO" id="GO:0008237">
    <property type="term" value="F:metallopeptidase activity"/>
    <property type="evidence" value="ECO:0007669"/>
    <property type="project" value="UniProtKB-KW"/>
</dbReference>
<dbReference type="InterPro" id="IPR042150">
    <property type="entry name" value="MmRce1-like"/>
</dbReference>
<keyword evidence="2" id="KW-1133">Transmembrane helix</keyword>
<feature type="transmembrane region" description="Helical" evidence="2">
    <location>
        <begin position="136"/>
        <end position="152"/>
    </location>
</feature>
<reference evidence="4" key="1">
    <citation type="submission" date="2022-10" db="EMBL/GenBank/DDBJ databases">
        <title>The complete genomes of actinobacterial strains from the NBC collection.</title>
        <authorList>
            <person name="Joergensen T.S."/>
            <person name="Alvarez Arevalo M."/>
            <person name="Sterndorff E.B."/>
            <person name="Faurdal D."/>
            <person name="Vuksanovic O."/>
            <person name="Mourched A.-S."/>
            <person name="Charusanti P."/>
            <person name="Shaw S."/>
            <person name="Blin K."/>
            <person name="Weber T."/>
        </authorList>
    </citation>
    <scope>NUCLEOTIDE SEQUENCE</scope>
    <source>
        <strain evidence="4">NBC_01401</strain>
    </source>
</reference>
<organism evidence="4">
    <name type="scientific">Streptomyces sp. NBC_01401</name>
    <dbReference type="NCBI Taxonomy" id="2903854"/>
    <lineage>
        <taxon>Bacteria</taxon>
        <taxon>Bacillati</taxon>
        <taxon>Actinomycetota</taxon>
        <taxon>Actinomycetes</taxon>
        <taxon>Kitasatosporales</taxon>
        <taxon>Streptomycetaceae</taxon>
        <taxon>Streptomyces</taxon>
    </lineage>
</organism>
<feature type="transmembrane region" description="Helical" evidence="2">
    <location>
        <begin position="231"/>
        <end position="250"/>
    </location>
</feature>
<feature type="transmembrane region" description="Helical" evidence="2">
    <location>
        <begin position="204"/>
        <end position="224"/>
    </location>
</feature>
<feature type="domain" description="CAAX prenyl protease 2/Lysostaphin resistance protein A-like" evidence="3">
    <location>
        <begin position="139"/>
        <end position="243"/>
    </location>
</feature>
<dbReference type="Pfam" id="PF02517">
    <property type="entry name" value="Rce1-like"/>
    <property type="match status" value="1"/>
</dbReference>
<keyword evidence="2" id="KW-0812">Transmembrane</keyword>
<evidence type="ECO:0000313" key="4">
    <source>
        <dbReference type="EMBL" id="WTY96968.1"/>
    </source>
</evidence>
<dbReference type="GO" id="GO:0080120">
    <property type="term" value="P:CAAX-box protein maturation"/>
    <property type="evidence" value="ECO:0007669"/>
    <property type="project" value="UniProtKB-ARBA"/>
</dbReference>
<evidence type="ECO:0000256" key="2">
    <source>
        <dbReference type="SAM" id="Phobius"/>
    </source>
</evidence>
<dbReference type="InterPro" id="IPR003675">
    <property type="entry name" value="Rce1/LyrA-like_dom"/>
</dbReference>
<evidence type="ECO:0000259" key="3">
    <source>
        <dbReference type="Pfam" id="PF02517"/>
    </source>
</evidence>
<keyword evidence="2" id="KW-0472">Membrane</keyword>
<feature type="compositionally biased region" description="Low complexity" evidence="1">
    <location>
        <begin position="283"/>
        <end position="294"/>
    </location>
</feature>
<protein>
    <submittedName>
        <fullName evidence="4">CPBP family intramembrane metalloprotease</fullName>
    </submittedName>
</protein>
<keyword evidence="4" id="KW-0378">Hydrolase</keyword>
<sequence length="302" mass="31789">MTTTSTLPPTPGAPAAPGRYRRDLSLFLGIAFLASWLAWGIAMWAGGKSTEAPANLPYTLGAFGPLIAALVIRILRRRRGEAVPTHVVRFRRTHLLRAPVLMVLGSATVVAAAFIGHAAGDPALSLDSMRDMTAEMGGPAVFLVSMIASGPLSEEAGWRGTAYPRLRATMGPFRVGLLLGVVWAVWHLPLFFIDGTPQHDLGLATPSGVLFAVNNIPMAMLVACAYDRAGIVASMGMHFAVNLTMVSLGITSPRTQAMMIGIQTIAVVLILAAGRRAARAEEASPLPTAPAAAPRPEDAARL</sequence>
<feature type="transmembrane region" description="Helical" evidence="2">
    <location>
        <begin position="95"/>
        <end position="116"/>
    </location>
</feature>
<accession>A0AAU3GUX8</accession>
<gene>
    <name evidence="4" type="ORF">OG626_19700</name>
</gene>
<keyword evidence="4" id="KW-0482">Metalloprotease</keyword>
<feature type="transmembrane region" description="Helical" evidence="2">
    <location>
        <begin position="173"/>
        <end position="192"/>
    </location>
</feature>
<feature type="transmembrane region" description="Helical" evidence="2">
    <location>
        <begin position="56"/>
        <end position="75"/>
    </location>
</feature>
<feature type="transmembrane region" description="Helical" evidence="2">
    <location>
        <begin position="24"/>
        <end position="44"/>
    </location>
</feature>
<dbReference type="EMBL" id="CP109535">
    <property type="protein sequence ID" value="WTY96968.1"/>
    <property type="molecule type" value="Genomic_DNA"/>
</dbReference>
<keyword evidence="4" id="KW-0645">Protease</keyword>
<dbReference type="PANTHER" id="PTHR35797">
    <property type="entry name" value="PROTEASE-RELATED"/>
    <property type="match status" value="1"/>
</dbReference>
<proteinExistence type="predicted"/>
<feature type="region of interest" description="Disordered" evidence="1">
    <location>
        <begin position="282"/>
        <end position="302"/>
    </location>
</feature>
<dbReference type="GO" id="GO:0004175">
    <property type="term" value="F:endopeptidase activity"/>
    <property type="evidence" value="ECO:0007669"/>
    <property type="project" value="UniProtKB-ARBA"/>
</dbReference>
<dbReference type="AlphaFoldDB" id="A0AAU3GUX8"/>
<evidence type="ECO:0000256" key="1">
    <source>
        <dbReference type="SAM" id="MobiDB-lite"/>
    </source>
</evidence>
<name>A0AAU3GUX8_9ACTN</name>
<dbReference type="PANTHER" id="PTHR35797:SF1">
    <property type="entry name" value="PROTEASE"/>
    <property type="match status" value="1"/>
</dbReference>
<feature type="transmembrane region" description="Helical" evidence="2">
    <location>
        <begin position="256"/>
        <end position="274"/>
    </location>
</feature>